<keyword evidence="2" id="KW-1185">Reference proteome</keyword>
<organism evidence="1 2">
    <name type="scientific">Carboxydocella sporoproducens DSM 16521</name>
    <dbReference type="NCBI Taxonomy" id="1121270"/>
    <lineage>
        <taxon>Bacteria</taxon>
        <taxon>Bacillati</taxon>
        <taxon>Bacillota</taxon>
        <taxon>Clostridia</taxon>
        <taxon>Eubacteriales</taxon>
        <taxon>Clostridiales Family XVI. Incertae Sedis</taxon>
        <taxon>Carboxydocella</taxon>
    </lineage>
</organism>
<dbReference type="PROSITE" id="PS51257">
    <property type="entry name" value="PROKAR_LIPOPROTEIN"/>
    <property type="match status" value="1"/>
</dbReference>
<name>A0A1T4MKW1_9FIRM</name>
<evidence type="ECO:0000313" key="2">
    <source>
        <dbReference type="Proteomes" id="UP000189933"/>
    </source>
</evidence>
<dbReference type="RefSeq" id="WP_078664751.1">
    <property type="nucleotide sequence ID" value="NZ_FUXM01000004.1"/>
</dbReference>
<protein>
    <recommendedName>
        <fullName evidence="3">Lipoprotein</fullName>
    </recommendedName>
</protein>
<dbReference type="EMBL" id="FUXM01000004">
    <property type="protein sequence ID" value="SJZ67730.1"/>
    <property type="molecule type" value="Genomic_DNA"/>
</dbReference>
<evidence type="ECO:0008006" key="3">
    <source>
        <dbReference type="Google" id="ProtNLM"/>
    </source>
</evidence>
<sequence length="150" mass="17950">MKKIGLMLLIVLILSGCSRGEKAYLETVKDYNETLAIALLRPQPELMTRIATAKEQSRILTYILYWQQKKKVIENQLLELKLEKTEKSQDMVVVFTSEKWRYRHLDTVTRKAVDDWRQGEYRVKYYLTPVKGDKRWLVDRVEILEKREEK</sequence>
<accession>A0A1T4MKW1</accession>
<dbReference type="Proteomes" id="UP000189933">
    <property type="component" value="Unassembled WGS sequence"/>
</dbReference>
<gene>
    <name evidence="1" type="ORF">SAMN02745885_00645</name>
</gene>
<reference evidence="2" key="1">
    <citation type="submission" date="2017-02" db="EMBL/GenBank/DDBJ databases">
        <authorList>
            <person name="Varghese N."/>
            <person name="Submissions S."/>
        </authorList>
    </citation>
    <scope>NUCLEOTIDE SEQUENCE [LARGE SCALE GENOMIC DNA]</scope>
    <source>
        <strain evidence="2">DSM 16521</strain>
    </source>
</reference>
<evidence type="ECO:0000313" key="1">
    <source>
        <dbReference type="EMBL" id="SJZ67730.1"/>
    </source>
</evidence>
<dbReference type="AlphaFoldDB" id="A0A1T4MKW1"/>
<proteinExistence type="predicted"/>